<dbReference type="GO" id="GO:0015937">
    <property type="term" value="P:coenzyme A biosynthetic process"/>
    <property type="evidence" value="ECO:0007669"/>
    <property type="project" value="InterPro"/>
</dbReference>
<evidence type="ECO:0000256" key="14">
    <source>
        <dbReference type="ARBA" id="ARBA00051310"/>
    </source>
</evidence>
<dbReference type="PROSITE" id="PS51219">
    <property type="entry name" value="DPCK"/>
    <property type="match status" value="1"/>
</dbReference>
<dbReference type="GO" id="GO:0005759">
    <property type="term" value="C:mitochondrial matrix"/>
    <property type="evidence" value="ECO:0007669"/>
    <property type="project" value="UniProtKB-SubCell"/>
</dbReference>
<keyword evidence="6" id="KW-0597">Phosphoprotein</keyword>
<comment type="subunit">
    <text evidence="3">Monomer.</text>
</comment>
<evidence type="ECO:0000313" key="23">
    <source>
        <dbReference type="EMBL" id="CAG9773804.1"/>
    </source>
</evidence>
<evidence type="ECO:0000256" key="18">
    <source>
        <dbReference type="ARBA" id="ARBA00060696"/>
    </source>
</evidence>
<evidence type="ECO:0000256" key="15">
    <source>
        <dbReference type="ARBA" id="ARBA00051912"/>
    </source>
</evidence>
<keyword evidence="13" id="KW-0511">Multifunctional enzyme</keyword>
<evidence type="ECO:0000313" key="24">
    <source>
        <dbReference type="Proteomes" id="UP001152799"/>
    </source>
</evidence>
<dbReference type="Proteomes" id="UP001152799">
    <property type="component" value="Chromosome 9"/>
</dbReference>
<evidence type="ECO:0000256" key="7">
    <source>
        <dbReference type="ARBA" id="ARBA00022679"/>
    </source>
</evidence>
<keyword evidence="11" id="KW-0067">ATP-binding</keyword>
<evidence type="ECO:0000256" key="21">
    <source>
        <dbReference type="ARBA" id="ARBA00067394"/>
    </source>
</evidence>
<dbReference type="Gene3D" id="3.40.50.620">
    <property type="entry name" value="HUPs"/>
    <property type="match status" value="1"/>
</dbReference>
<evidence type="ECO:0000256" key="10">
    <source>
        <dbReference type="ARBA" id="ARBA00022777"/>
    </source>
</evidence>
<evidence type="ECO:0000256" key="16">
    <source>
        <dbReference type="ARBA" id="ARBA00059677"/>
    </source>
</evidence>
<dbReference type="InterPro" id="IPR004821">
    <property type="entry name" value="Cyt_trans-like"/>
</dbReference>
<dbReference type="InterPro" id="IPR001977">
    <property type="entry name" value="Depp_CoAkinase"/>
</dbReference>
<comment type="subcellular location">
    <subcellularLocation>
        <location evidence="2">Cytoplasm</location>
    </subcellularLocation>
    <subcellularLocation>
        <location evidence="1">Mitochondrion matrix</location>
    </subcellularLocation>
</comment>
<evidence type="ECO:0000256" key="8">
    <source>
        <dbReference type="ARBA" id="ARBA00022695"/>
    </source>
</evidence>
<comment type="pathway">
    <text evidence="18">Cofactor biosynthesis; coenzyme A biosynthesis; CoA from (R)-pantothenate: step 5/5.</text>
</comment>
<evidence type="ECO:0000256" key="2">
    <source>
        <dbReference type="ARBA" id="ARBA00004496"/>
    </source>
</evidence>
<dbReference type="Pfam" id="PF01467">
    <property type="entry name" value="CTP_transf_like"/>
    <property type="match status" value="1"/>
</dbReference>
<reference evidence="23" key="1">
    <citation type="submission" date="2022-01" db="EMBL/GenBank/DDBJ databases">
        <authorList>
            <person name="King R."/>
        </authorList>
    </citation>
    <scope>NUCLEOTIDE SEQUENCE</scope>
</reference>
<evidence type="ECO:0000256" key="20">
    <source>
        <dbReference type="ARBA" id="ARBA00066359"/>
    </source>
</evidence>
<comment type="catalytic activity">
    <reaction evidence="15">
        <text>3'-dephospho-CoA + ATP = ADP + CoA + H(+)</text>
        <dbReference type="Rhea" id="RHEA:18245"/>
        <dbReference type="ChEBI" id="CHEBI:15378"/>
        <dbReference type="ChEBI" id="CHEBI:30616"/>
        <dbReference type="ChEBI" id="CHEBI:57287"/>
        <dbReference type="ChEBI" id="CHEBI:57328"/>
        <dbReference type="ChEBI" id="CHEBI:456216"/>
        <dbReference type="EC" id="2.7.1.24"/>
    </reaction>
    <physiologicalReaction direction="left-to-right" evidence="15">
        <dbReference type="Rhea" id="RHEA:18246"/>
    </physiologicalReaction>
</comment>
<evidence type="ECO:0000256" key="9">
    <source>
        <dbReference type="ARBA" id="ARBA00022741"/>
    </source>
</evidence>
<evidence type="ECO:0000256" key="4">
    <source>
        <dbReference type="ARBA" id="ARBA00012392"/>
    </source>
</evidence>
<protein>
    <recommendedName>
        <fullName evidence="21">Bifunctional coenzyme A synthase</fullName>
        <ecNumber evidence="20">2.7.1.24</ecNumber>
        <ecNumber evidence="4">2.7.7.3</ecNumber>
    </recommendedName>
</protein>
<dbReference type="InterPro" id="IPR014729">
    <property type="entry name" value="Rossmann-like_a/b/a_fold"/>
</dbReference>
<evidence type="ECO:0000259" key="22">
    <source>
        <dbReference type="Pfam" id="PF01467"/>
    </source>
</evidence>
<dbReference type="HAMAP" id="MF_00376">
    <property type="entry name" value="Dephospho_CoA_kinase"/>
    <property type="match status" value="1"/>
</dbReference>
<comment type="catalytic activity">
    <reaction evidence="14">
        <text>(R)-4'-phosphopantetheine + ATP + H(+) = 3'-dephospho-CoA + diphosphate</text>
        <dbReference type="Rhea" id="RHEA:19801"/>
        <dbReference type="ChEBI" id="CHEBI:15378"/>
        <dbReference type="ChEBI" id="CHEBI:30616"/>
        <dbReference type="ChEBI" id="CHEBI:33019"/>
        <dbReference type="ChEBI" id="CHEBI:57328"/>
        <dbReference type="ChEBI" id="CHEBI:61723"/>
        <dbReference type="EC" id="2.7.7.3"/>
    </reaction>
    <physiologicalReaction direction="left-to-right" evidence="14">
        <dbReference type="Rhea" id="RHEA:19802"/>
    </physiologicalReaction>
</comment>
<dbReference type="AlphaFoldDB" id="A0A9N9N0Q2"/>
<dbReference type="NCBIfam" id="NF001985">
    <property type="entry name" value="PRK00777.1"/>
    <property type="match status" value="1"/>
</dbReference>
<evidence type="ECO:0000256" key="6">
    <source>
        <dbReference type="ARBA" id="ARBA00022553"/>
    </source>
</evidence>
<keyword evidence="8" id="KW-0548">Nucleotidyltransferase</keyword>
<evidence type="ECO:0000256" key="5">
    <source>
        <dbReference type="ARBA" id="ARBA00022490"/>
    </source>
</evidence>
<dbReference type="GO" id="GO:0004140">
    <property type="term" value="F:dephospho-CoA kinase activity"/>
    <property type="evidence" value="ECO:0007669"/>
    <property type="project" value="UniProtKB-EC"/>
</dbReference>
<evidence type="ECO:0000256" key="19">
    <source>
        <dbReference type="ARBA" id="ARBA00061673"/>
    </source>
</evidence>
<dbReference type="InterPro" id="IPR027417">
    <property type="entry name" value="P-loop_NTPase"/>
</dbReference>
<dbReference type="NCBIfam" id="TIGR00152">
    <property type="entry name" value="dephospho-CoA kinase"/>
    <property type="match status" value="1"/>
</dbReference>
<name>A0A9N9N0Q2_9CUCU</name>
<dbReference type="FunFam" id="3.40.50.620:FF:000089">
    <property type="entry name" value="Bifunctional coenzyme A synthase"/>
    <property type="match status" value="1"/>
</dbReference>
<dbReference type="GO" id="GO:0004595">
    <property type="term" value="F:pantetheine-phosphate adenylyltransferase activity"/>
    <property type="evidence" value="ECO:0007669"/>
    <property type="project" value="UniProtKB-EC"/>
</dbReference>
<dbReference type="SUPFAM" id="SSF52374">
    <property type="entry name" value="Nucleotidylyl transferase"/>
    <property type="match status" value="1"/>
</dbReference>
<evidence type="ECO:0000256" key="3">
    <source>
        <dbReference type="ARBA" id="ARBA00011245"/>
    </source>
</evidence>
<comment type="function">
    <text evidence="16">Bifunctional enzyme that catalyzes the fourth and fifth sequential steps of CoA biosynthetic pathway. The fourth reaction is catalyzed by the phosphopantetheine adenylyltransferase, coded by the coaD domain; the fifth reaction is catalyzed by the dephospho-CoA kinase, coded by the coaE domain. May act as a point of CoA biosynthesis regulation.</text>
</comment>
<dbReference type="CDD" id="cd02022">
    <property type="entry name" value="DPCK"/>
    <property type="match status" value="1"/>
</dbReference>
<dbReference type="EMBL" id="OU892285">
    <property type="protein sequence ID" value="CAG9773804.1"/>
    <property type="molecule type" value="Genomic_DNA"/>
</dbReference>
<proteinExistence type="inferred from homology"/>
<dbReference type="OrthoDB" id="330671at2759"/>
<comment type="pathway">
    <text evidence="17">Cofactor biosynthesis; coenzyme A biosynthesis; CoA from (R)-pantothenate: step 4/5.</text>
</comment>
<keyword evidence="24" id="KW-1185">Reference proteome</keyword>
<dbReference type="FunFam" id="3.40.50.300:FF:000899">
    <property type="entry name" value="Bifunctional coenzyme A synthase"/>
    <property type="match status" value="1"/>
</dbReference>
<dbReference type="EC" id="2.7.1.24" evidence="20"/>
<evidence type="ECO:0000256" key="12">
    <source>
        <dbReference type="ARBA" id="ARBA00023128"/>
    </source>
</evidence>
<keyword evidence="12" id="KW-0496">Mitochondrion</keyword>
<dbReference type="Pfam" id="PF01121">
    <property type="entry name" value="CoaE"/>
    <property type="match status" value="1"/>
</dbReference>
<keyword evidence="5" id="KW-0963">Cytoplasm</keyword>
<organism evidence="23 24">
    <name type="scientific">Ceutorhynchus assimilis</name>
    <name type="common">cabbage seed weevil</name>
    <dbReference type="NCBI Taxonomy" id="467358"/>
    <lineage>
        <taxon>Eukaryota</taxon>
        <taxon>Metazoa</taxon>
        <taxon>Ecdysozoa</taxon>
        <taxon>Arthropoda</taxon>
        <taxon>Hexapoda</taxon>
        <taxon>Insecta</taxon>
        <taxon>Pterygota</taxon>
        <taxon>Neoptera</taxon>
        <taxon>Endopterygota</taxon>
        <taxon>Coleoptera</taxon>
        <taxon>Polyphaga</taxon>
        <taxon>Cucujiformia</taxon>
        <taxon>Curculionidae</taxon>
        <taxon>Ceutorhynchinae</taxon>
        <taxon>Ceutorhynchus</taxon>
    </lineage>
</organism>
<dbReference type="GO" id="GO:0005524">
    <property type="term" value="F:ATP binding"/>
    <property type="evidence" value="ECO:0007669"/>
    <property type="project" value="UniProtKB-KW"/>
</dbReference>
<evidence type="ECO:0000256" key="11">
    <source>
        <dbReference type="ARBA" id="ARBA00022840"/>
    </source>
</evidence>
<dbReference type="EC" id="2.7.7.3" evidence="4"/>
<dbReference type="PANTHER" id="PTHR10695">
    <property type="entry name" value="DEPHOSPHO-COA KINASE-RELATED"/>
    <property type="match status" value="1"/>
</dbReference>
<accession>A0A9N9N0Q2</accession>
<sequence length="513" mass="57759">MAKTGLLIVSNPKHITKLLSDISKTVQNTLYIQLLSALSDPLGSFHANVFSAPPKFSRTIYSIYSQATQLCNNLDVRVLLSGLKSAVPQIKTLKPIDIVIFDKKYNQIEIDNFIKNKVPNIVLGHKILTVECCASEKIAPEPDNRDEGIYKHVCLGGTFDRLHTAHKLLLSDAILRASDKVTVGMTEENMIHSKILWELIQDIDTRIEKVNDFVTDVCPELTYDIMKISDPFGPAIVDPTMGMIMVSEETVRGGELINEIRRTKNLEELKIVAINFIEEPNPQPKEEHKVSSSNLRLRLLGTLIKPLKNKNIPNKPYVIGLTGGIASGKSGVATHLHNLGAAVIDCDKIAHRMYSRDGPSFQKVIDQFGNDIINFDGEIDRRMLGDKVFNKPVELKKLTDILWPEMAKEINRIIKILPNPIICVEAAVLCQAGWDQFCHEVWITLVPQRDAIQRLVTRNNLDEEQAKNRLESQPSNKEYVENANVIICPLWEVAYTKSQVEKAWGLLQHRLSK</sequence>
<gene>
    <name evidence="23" type="ORF">CEUTPL_LOCUS14190</name>
</gene>
<feature type="domain" description="Cytidyltransferase-like" evidence="22">
    <location>
        <begin position="155"/>
        <end position="296"/>
    </location>
</feature>
<keyword evidence="7" id="KW-0808">Transferase</keyword>
<evidence type="ECO:0000256" key="1">
    <source>
        <dbReference type="ARBA" id="ARBA00004305"/>
    </source>
</evidence>
<keyword evidence="10" id="KW-0418">Kinase</keyword>
<keyword evidence="9" id="KW-0547">Nucleotide-binding</keyword>
<dbReference type="Gene3D" id="3.40.50.300">
    <property type="entry name" value="P-loop containing nucleotide triphosphate hydrolases"/>
    <property type="match status" value="1"/>
</dbReference>
<dbReference type="PANTHER" id="PTHR10695:SF46">
    <property type="entry name" value="BIFUNCTIONAL COENZYME A SYNTHASE-RELATED"/>
    <property type="match status" value="1"/>
</dbReference>
<evidence type="ECO:0000256" key="13">
    <source>
        <dbReference type="ARBA" id="ARBA00023268"/>
    </source>
</evidence>
<dbReference type="SUPFAM" id="SSF52540">
    <property type="entry name" value="P-loop containing nucleoside triphosphate hydrolases"/>
    <property type="match status" value="1"/>
</dbReference>
<evidence type="ECO:0000256" key="17">
    <source>
        <dbReference type="ARBA" id="ARBA00060565"/>
    </source>
</evidence>
<comment type="similarity">
    <text evidence="19">In the central section; belongs to the eukaryotic CoaD family.</text>
</comment>